<dbReference type="HAMAP" id="MF_03064">
    <property type="entry name" value="SLC25A38"/>
    <property type="match status" value="1"/>
</dbReference>
<evidence type="ECO:0000256" key="8">
    <source>
        <dbReference type="ARBA" id="ARBA00023128"/>
    </source>
</evidence>
<reference evidence="14 15" key="1">
    <citation type="submission" date="2019-07" db="EMBL/GenBank/DDBJ databases">
        <title>Genome assembly of two rare yeast pathogens: Diutina rugosa and Trichomonascus ciferrii.</title>
        <authorList>
            <person name="Mixao V."/>
            <person name="Saus E."/>
            <person name="Hansen A."/>
            <person name="Lass-Flor C."/>
            <person name="Gabaldon T."/>
        </authorList>
    </citation>
    <scope>NUCLEOTIDE SEQUENCE [LARGE SCALE GENOMIC DNA]</scope>
    <source>
        <strain evidence="14 15">CBS 613</strain>
    </source>
</reference>
<keyword evidence="7 11" id="KW-1133">Transmembrane helix</keyword>
<keyword evidence="6 11" id="KW-0999">Mitochondrion inner membrane</keyword>
<dbReference type="OrthoDB" id="1924968at2759"/>
<dbReference type="AlphaFoldDB" id="A0A642UI54"/>
<comment type="caution">
    <text evidence="14">The sequence shown here is derived from an EMBL/GenBank/DDBJ whole genome shotgun (WGS) entry which is preliminary data.</text>
</comment>
<dbReference type="SUPFAM" id="SSF103506">
    <property type="entry name" value="Mitochondrial carrier"/>
    <property type="match status" value="1"/>
</dbReference>
<dbReference type="PANTHER" id="PTHR46181">
    <property type="entry name" value="MITOCHONDRIAL GLYCINE TRANSPORTER"/>
    <property type="match status" value="1"/>
</dbReference>
<dbReference type="InterPro" id="IPR030847">
    <property type="entry name" value="Hem25/SLC25A38"/>
</dbReference>
<evidence type="ECO:0000256" key="11">
    <source>
        <dbReference type="HAMAP-Rule" id="MF_03064"/>
    </source>
</evidence>
<dbReference type="GO" id="GO:1904983">
    <property type="term" value="P:glycine import into mitochondrion"/>
    <property type="evidence" value="ECO:0007669"/>
    <property type="project" value="UniProtKB-UniRule"/>
</dbReference>
<evidence type="ECO:0000256" key="13">
    <source>
        <dbReference type="SAM" id="MobiDB-lite"/>
    </source>
</evidence>
<keyword evidence="3 11" id="KW-0813">Transport</keyword>
<feature type="compositionally biased region" description="Polar residues" evidence="13">
    <location>
        <begin position="1"/>
        <end position="23"/>
    </location>
</feature>
<feature type="repeat" description="Solcar" evidence="12">
    <location>
        <begin position="155"/>
        <end position="243"/>
    </location>
</feature>
<dbReference type="InterPro" id="IPR023395">
    <property type="entry name" value="MCP_dom_sf"/>
</dbReference>
<evidence type="ECO:0000256" key="3">
    <source>
        <dbReference type="ARBA" id="ARBA00022448"/>
    </source>
</evidence>
<comment type="function">
    <text evidence="1">Mitochondrial transporter that mediates uptake of thiamine pyrophosphate (ThPP) into mitochondria.</text>
</comment>
<dbReference type="Pfam" id="PF00153">
    <property type="entry name" value="Mito_carr"/>
    <property type="match status" value="3"/>
</dbReference>
<comment type="subcellular location">
    <subcellularLocation>
        <location evidence="2 11">Mitochondrion inner membrane</location>
        <topology evidence="2 11">Multi-pass membrane protein</topology>
    </subcellularLocation>
</comment>
<accession>A0A642UI54</accession>
<keyword evidence="8 11" id="KW-0496">Mitochondrion</keyword>
<feature type="compositionally biased region" description="Pro residues" evidence="13">
    <location>
        <begin position="27"/>
        <end position="38"/>
    </location>
</feature>
<dbReference type="GO" id="GO:0005743">
    <property type="term" value="C:mitochondrial inner membrane"/>
    <property type="evidence" value="ECO:0007669"/>
    <property type="project" value="UniProtKB-SubCell"/>
</dbReference>
<dbReference type="GO" id="GO:0015187">
    <property type="term" value="F:glycine transmembrane transporter activity"/>
    <property type="evidence" value="ECO:0007669"/>
    <property type="project" value="UniProtKB-UniRule"/>
</dbReference>
<name>A0A642UI54_DIURU</name>
<dbReference type="PRINTS" id="PR00926">
    <property type="entry name" value="MITOCARRIER"/>
</dbReference>
<dbReference type="GeneID" id="54783974"/>
<evidence type="ECO:0000313" key="14">
    <source>
        <dbReference type="EMBL" id="KAA8897346.1"/>
    </source>
</evidence>
<gene>
    <name evidence="14" type="ORF">DIURU_005323</name>
</gene>
<dbReference type="Gene3D" id="1.50.40.10">
    <property type="entry name" value="Mitochondrial carrier domain"/>
    <property type="match status" value="1"/>
</dbReference>
<protein>
    <recommendedName>
        <fullName evidence="11">Mitochondrial glycine transporter</fullName>
    </recommendedName>
    <alternativeName>
        <fullName evidence="11">Solute carrier family 25 member 38 homolog</fullName>
    </alternativeName>
</protein>
<proteinExistence type="inferred from homology"/>
<comment type="function">
    <text evidence="11">Mitochondrial glycine transporter that imports glycine into the mitochondrial matrix. Plays an important role in providing glycine for the first enzymatic step in heme biosynthesis, the condensation of glycine with succinyl-CoA to produce 5-aminolevulinate (ALA) in the miochondrial matrix.</text>
</comment>
<comment type="similarity">
    <text evidence="11">Belongs to the mitochondrial carrier (TC 2.A.29) family. SLC25A38 subfamily.</text>
</comment>
<dbReference type="PANTHER" id="PTHR46181:SF3">
    <property type="entry name" value="MITOCHONDRIAL GLYCINE TRANSPORTER"/>
    <property type="match status" value="1"/>
</dbReference>
<evidence type="ECO:0000256" key="4">
    <source>
        <dbReference type="ARBA" id="ARBA00022692"/>
    </source>
</evidence>
<feature type="repeat" description="Solcar" evidence="12">
    <location>
        <begin position="45"/>
        <end position="131"/>
    </location>
</feature>
<keyword evidence="9 11" id="KW-0472">Membrane</keyword>
<dbReference type="InterPro" id="IPR002067">
    <property type="entry name" value="MCP"/>
</dbReference>
<keyword evidence="5 11" id="KW-0677">Repeat</keyword>
<evidence type="ECO:0000313" key="15">
    <source>
        <dbReference type="Proteomes" id="UP000449547"/>
    </source>
</evidence>
<feature type="region of interest" description="Disordered" evidence="13">
    <location>
        <begin position="1"/>
        <end position="38"/>
    </location>
</feature>
<dbReference type="OMA" id="WGIYEEL"/>
<evidence type="ECO:0000256" key="6">
    <source>
        <dbReference type="ARBA" id="ARBA00022792"/>
    </source>
</evidence>
<evidence type="ECO:0000256" key="5">
    <source>
        <dbReference type="ARBA" id="ARBA00022737"/>
    </source>
</evidence>
<keyword evidence="15" id="KW-1185">Reference proteome</keyword>
<dbReference type="EMBL" id="SWFT01000158">
    <property type="protein sequence ID" value="KAA8897346.1"/>
    <property type="molecule type" value="Genomic_DNA"/>
</dbReference>
<organism evidence="14 15">
    <name type="scientific">Diutina rugosa</name>
    <name type="common">Yeast</name>
    <name type="synonym">Candida rugosa</name>
    <dbReference type="NCBI Taxonomy" id="5481"/>
    <lineage>
        <taxon>Eukaryota</taxon>
        <taxon>Fungi</taxon>
        <taxon>Dikarya</taxon>
        <taxon>Ascomycota</taxon>
        <taxon>Saccharomycotina</taxon>
        <taxon>Pichiomycetes</taxon>
        <taxon>Debaryomycetaceae</taxon>
        <taxon>Diutina</taxon>
    </lineage>
</organism>
<dbReference type="RefSeq" id="XP_034009947.1">
    <property type="nucleotide sequence ID" value="XM_034158293.1"/>
</dbReference>
<dbReference type="VEuPathDB" id="FungiDB:DIURU_005323"/>
<sequence length="349" mass="37093">MTKSSAPNVAPSVSLSPALTQPTDIIPLPPASPAPQPVKQPIKGPTTTVNLISGGIAGFISATALQPLDLLKTRLQQQQSSSSTVVRVTLKGELAKLTRIKELWRGVVPSMLRTGVGAGLYFTCLSKARSALAGYKARRSGTAIATNASSVLPKLSPLENLSTGFVARALVGYVTMPITVIKTRYESNMYHYRSMKEAVLGTYYDGHPRGSIRNFFTGSMATLARDSPYAGLYVLFYEASKAELPQMLSGLSVSSSSSVVNSASAFIAASLATTVTGPFDAIKTRLQLNNQLTFAGATRQLCGEPGGFLNLFRGLSLRLGRKGLSAAISWCVYEELIRAAGLYNSKLCT</sequence>
<evidence type="ECO:0000256" key="7">
    <source>
        <dbReference type="ARBA" id="ARBA00022989"/>
    </source>
</evidence>
<feature type="repeat" description="Solcar" evidence="12">
    <location>
        <begin position="256"/>
        <end position="339"/>
    </location>
</feature>
<comment type="catalytic activity">
    <reaction evidence="10 11">
        <text>glycine(in) = glycine(out)</text>
        <dbReference type="Rhea" id="RHEA:70715"/>
        <dbReference type="ChEBI" id="CHEBI:57305"/>
    </reaction>
</comment>
<evidence type="ECO:0000256" key="12">
    <source>
        <dbReference type="PROSITE-ProRule" id="PRU00282"/>
    </source>
</evidence>
<evidence type="ECO:0000256" key="10">
    <source>
        <dbReference type="ARBA" id="ARBA00034060"/>
    </source>
</evidence>
<evidence type="ECO:0000256" key="1">
    <source>
        <dbReference type="ARBA" id="ARBA00002238"/>
    </source>
</evidence>
<evidence type="ECO:0000256" key="9">
    <source>
        <dbReference type="ARBA" id="ARBA00023136"/>
    </source>
</evidence>
<dbReference type="InterPro" id="IPR018108">
    <property type="entry name" value="MCP_transmembrane"/>
</dbReference>
<evidence type="ECO:0000256" key="2">
    <source>
        <dbReference type="ARBA" id="ARBA00004448"/>
    </source>
</evidence>
<dbReference type="PROSITE" id="PS50920">
    <property type="entry name" value="SOLCAR"/>
    <property type="match status" value="3"/>
</dbReference>
<dbReference type="Proteomes" id="UP000449547">
    <property type="component" value="Unassembled WGS sequence"/>
</dbReference>
<keyword evidence="4 11" id="KW-0812">Transmembrane</keyword>